<sequence>MINSITEKEFQTLRAHAAIRGCVLHRSEATDGPVVFFAERHGQLHYQPTVAALRAFVAPMQDQKEATDQHQPSGQVGML</sequence>
<reference evidence="1 2" key="1">
    <citation type="submission" date="2017-04" db="EMBL/GenBank/DDBJ databases">
        <title>Unexpected and diverse lifestyles within the genus Limnohabitans.</title>
        <authorList>
            <person name="Kasalicky V."/>
            <person name="Mehrshad M."/>
            <person name="Andrei S.-A."/>
            <person name="Salcher M."/>
            <person name="Kratochvilova H."/>
            <person name="Simek K."/>
            <person name="Ghai R."/>
        </authorList>
    </citation>
    <scope>NUCLEOTIDE SEQUENCE [LARGE SCALE GENOMIC DNA]</scope>
    <source>
        <strain evidence="1 2">MWH-C5</strain>
    </source>
</reference>
<evidence type="ECO:0000313" key="2">
    <source>
        <dbReference type="Proteomes" id="UP000251341"/>
    </source>
</evidence>
<evidence type="ECO:0000313" key="1">
    <source>
        <dbReference type="EMBL" id="PUE58338.1"/>
    </source>
</evidence>
<name>A0A315ENG6_9BURK</name>
<organism evidence="1 2">
    <name type="scientific">Limnohabitans curvus</name>
    <dbReference type="NCBI Taxonomy" id="323423"/>
    <lineage>
        <taxon>Bacteria</taxon>
        <taxon>Pseudomonadati</taxon>
        <taxon>Pseudomonadota</taxon>
        <taxon>Betaproteobacteria</taxon>
        <taxon>Burkholderiales</taxon>
        <taxon>Comamonadaceae</taxon>
        <taxon>Limnohabitans</taxon>
    </lineage>
</organism>
<dbReference type="EMBL" id="NESP01000001">
    <property type="protein sequence ID" value="PUE58338.1"/>
    <property type="molecule type" value="Genomic_DNA"/>
</dbReference>
<dbReference type="AlphaFoldDB" id="A0A315ENG6"/>
<dbReference type="Proteomes" id="UP000251341">
    <property type="component" value="Unassembled WGS sequence"/>
</dbReference>
<dbReference type="RefSeq" id="WP_146180569.1">
    <property type="nucleotide sequence ID" value="NZ_NESP01000001.1"/>
</dbReference>
<gene>
    <name evidence="1" type="ORF">B9Z44_01195</name>
</gene>
<keyword evidence="2" id="KW-1185">Reference proteome</keyword>
<protein>
    <submittedName>
        <fullName evidence="1">Uncharacterized protein</fullName>
    </submittedName>
</protein>
<proteinExistence type="predicted"/>
<accession>A0A315ENG6</accession>
<comment type="caution">
    <text evidence="1">The sequence shown here is derived from an EMBL/GenBank/DDBJ whole genome shotgun (WGS) entry which is preliminary data.</text>
</comment>